<keyword evidence="2" id="KW-0732">Signal</keyword>
<evidence type="ECO:0000256" key="1">
    <source>
        <dbReference type="SAM" id="Phobius"/>
    </source>
</evidence>
<dbReference type="Proteomes" id="UP000692954">
    <property type="component" value="Unassembled WGS sequence"/>
</dbReference>
<keyword evidence="4" id="KW-1185">Reference proteome</keyword>
<feature type="chain" id="PRO_5035871534" evidence="2">
    <location>
        <begin position="17"/>
        <end position="2114"/>
    </location>
</feature>
<keyword evidence="1" id="KW-0472">Membrane</keyword>
<comment type="caution">
    <text evidence="3">The sequence shown here is derived from an EMBL/GenBank/DDBJ whole genome shotgun (WGS) entry which is preliminary data.</text>
</comment>
<reference evidence="3" key="1">
    <citation type="submission" date="2021-01" db="EMBL/GenBank/DDBJ databases">
        <authorList>
            <consortium name="Genoscope - CEA"/>
            <person name="William W."/>
        </authorList>
    </citation>
    <scope>NUCLEOTIDE SEQUENCE</scope>
</reference>
<gene>
    <name evidence="3" type="ORF">PSON_ATCC_30995.1.T0850019</name>
</gene>
<sequence>MKYLIIIGLLLLVARGQLYNVKKCSCGDVKTEINCKGFALSKCIWQGAECVDYKSPTDGGDTSAKSLYCLQFMEGDCAKKRGCSWVEKACTHFTGCTAFKLDTFESCQAISRDCITDGIQCVAIDFCNTYITELSCLQSPPDRFQCFWDGSNCLNADKCEYLPTTYTSDKECREAIKTCTVHSKGYGCVTSASTCYEQLSKDQCVYDFNMVRTCFWNDEWATDEYQCRDYTCDEAPKSLSTYTQCNDFGKENKLANLNCTAKKGGGCQVIKNCEDNQIKSACEYNSAGAKCIWDKKKFCILLNCEAGPASLTTNEQCQDFVKIFTSYKCITKSGGGCVSNINCNSATIQSACKFDGSSRTCFWDDTVTPNLCKELTCDNLPKTYKTAKECSDKIIGCTLASSKAGCTAKSCNKAPTDTTDCEAYLPNNNCVPKKDGGCQSLGDCQTILQANCDTKKNKSGVTCFWDGSACKEQICANLTGSTYSDHSACNTKIPTCTVKTGGNGCEDWKCENSFKDDNCTWKGGKCFQKECYLASTLYNSHVDCNEYLNSCTFSLEKTPVGGCASITLRCEDIFNERACQYKKTIKANGKVVYVKCGWDGAKCIDQSCTTLSKTFTTTRDCNQEGRELNSNAKNCVSNNPNASDEILGCIPLPSSCKDRKTLDNCPIKYGNIGPDCVWVPQDGGTGFCLDKACTTAHLDGSTSQVTTNNCKSYMPTCIANNDNTQCINKPPVCNSIINPNNCEDDAKINGHCIWNDSCKDKNCINLPSSYDTHEKCYTATKIDKQCTVNSDATGCIPLKANCADYQDKEKQCFITIDGKKCFFQGTCRDLTCADIDRTSSYDSHSECNTRLDTCTVVQVVGTQCTSKFRKCSDYAISSNCVITSTGADCVWDGTICSQKSLFDCTLIKLDAYSNENCAWKFSQCRANGDTTGCIIRTCADYSATAEGAADDVECSNQDSICTSTKSDGLPCQTRQDSCSIYTSDATCTVAKEGTCKFANAKCFLATASCSSLTVADATDDKCVAFRDFCKKGEGDKTCTAKLCSDFIKGDGDVLTDDICQSYDSTCKATVAAGQGETAVVAGAACYQLKIACAHYIDGNAQASCKVKASGKKCFWDSTGPGSCKDIANSTCFLITAESGLTKNACQEYDTSCTANRDGTACIQITTDCANNQIQNCVERFTGLCVQNQVSNFGAYCKNLIRNTACNLIYFEEYKYTDTKCNSLNALCTANDVGTACIDRTCNNAATNYSFAKCNEWLSTCTWNKKTDGTAACTVIKDKCGDQTTEATCFQAKEGECAFVDGKCKLLDCMDKTGSNDECNIYSSKCALSNPGGCQEFTVNCSDYKQEQQCYKTSTNKECFWNATIKTCVELSCDKIEQSASYSSHNQCNNLTNNNSKTLKCTVRSNSDDSGSGYGCIALSHCGSYKIKDQCQFDTSHSPCEWVVTDKSSTCVNKTCNTADNTYNTHNSCLSYYQLDSTKYSCTVKAVKSDNPSDPPIVGGGCIPLAACSTTYQSEENCQVNDQQGPCGWNGEQCADKSCSTAQPTFTDHVECYYYFNNKCTVAETLKGCIELPATCEELNKVEQCYINQAQEKCYWDGEKCITPTCENAPQSFINDSQCGDYNKICTQDNTIPCKTLVCEDFLLTTDDACKEKLKICKTDVSCVYTCTTDGTKCVLRKQCNQALYKNACVTDISDNKCQWDSEKNLCDLMTCSTAPVTEYTTDELCYNYYIPGKCMLKADAGGCTDRTVCTQIKTYGACTSSNGDSQKTKCIWDNGSCRYQNCIDFTGTSHAECQRQFKVGDCTVGNVGKCVAVQDCEKTTVQAACVKGLNGPCLWISGACYPYTKCESLTWLKDNECKAISPKCTTNGTKCVSITSCEQTNITGGCQTGYDGQCILNKTATGKACKKRDKGCIDAAFSTWKECSQEVNTSCSTDGVTCIELQECKDYKVEDACINNRSKTAASKSLTGKCNWDGTNKTCHDEKCAELVSNTTTNFGCSSQLSSCTSNGYLMLLVMLHLILIIIHVSLKQHQPLISILLLVESKLVLISKLQNALQVLQELFLVFLMELYVFLQEHVLLTKLKLHATQVKLMELSVYSLHLLMLDLLLVLVHVLK</sequence>
<evidence type="ECO:0000313" key="3">
    <source>
        <dbReference type="EMBL" id="CAD8105628.1"/>
    </source>
</evidence>
<keyword evidence="1" id="KW-1133">Transmembrane helix</keyword>
<dbReference type="OrthoDB" id="10045365at2759"/>
<feature type="transmembrane region" description="Helical" evidence="1">
    <location>
        <begin position="2093"/>
        <end position="2113"/>
    </location>
</feature>
<dbReference type="InterPro" id="IPR002895">
    <property type="entry name" value="Paramecium_SA"/>
</dbReference>
<dbReference type="SMART" id="SM00639">
    <property type="entry name" value="PSA"/>
    <property type="match status" value="23"/>
</dbReference>
<evidence type="ECO:0000256" key="2">
    <source>
        <dbReference type="SAM" id="SignalP"/>
    </source>
</evidence>
<feature type="signal peptide" evidence="2">
    <location>
        <begin position="1"/>
        <end position="16"/>
    </location>
</feature>
<dbReference type="EMBL" id="CAJJDN010000085">
    <property type="protein sequence ID" value="CAD8105628.1"/>
    <property type="molecule type" value="Genomic_DNA"/>
</dbReference>
<proteinExistence type="predicted"/>
<accession>A0A8S1PST3</accession>
<keyword evidence="1" id="KW-0812">Transmembrane</keyword>
<name>A0A8S1PST3_9CILI</name>
<feature type="transmembrane region" description="Helical" evidence="1">
    <location>
        <begin position="2008"/>
        <end position="2026"/>
    </location>
</feature>
<evidence type="ECO:0000313" key="4">
    <source>
        <dbReference type="Proteomes" id="UP000692954"/>
    </source>
</evidence>
<organism evidence="3 4">
    <name type="scientific">Paramecium sonneborni</name>
    <dbReference type="NCBI Taxonomy" id="65129"/>
    <lineage>
        <taxon>Eukaryota</taxon>
        <taxon>Sar</taxon>
        <taxon>Alveolata</taxon>
        <taxon>Ciliophora</taxon>
        <taxon>Intramacronucleata</taxon>
        <taxon>Oligohymenophorea</taxon>
        <taxon>Peniculida</taxon>
        <taxon>Parameciidae</taxon>
        <taxon>Paramecium</taxon>
    </lineage>
</organism>
<dbReference type="Pfam" id="PF01508">
    <property type="entry name" value="Paramecium_SA"/>
    <property type="match status" value="19"/>
</dbReference>
<protein>
    <submittedName>
        <fullName evidence="3">Uncharacterized protein</fullName>
    </submittedName>
</protein>